<sequence length="68" mass="7148">MSAVFLSSAVVRSCHVDLSCRVRLQDHLAAGSDRSGVAAFMRSSSSIVWCDASGPAARLHCVLMTPAV</sequence>
<reference evidence="1" key="1">
    <citation type="submission" date="2021-02" db="EMBL/GenBank/DDBJ databases">
        <title>Comparative genomics reveals that relaxation of natural selection precedes convergent phenotypic evolution of cavefish.</title>
        <authorList>
            <person name="Peng Z."/>
        </authorList>
    </citation>
    <scope>NUCLEOTIDE SEQUENCE</scope>
    <source>
        <tissue evidence="1">Muscle</tissue>
    </source>
</reference>
<dbReference type="EMBL" id="JAFHDT010000012">
    <property type="protein sequence ID" value="KAI7802173.1"/>
    <property type="molecule type" value="Genomic_DNA"/>
</dbReference>
<evidence type="ECO:0000313" key="1">
    <source>
        <dbReference type="EMBL" id="KAI7802173.1"/>
    </source>
</evidence>
<evidence type="ECO:0000313" key="2">
    <source>
        <dbReference type="Proteomes" id="UP001059041"/>
    </source>
</evidence>
<proteinExistence type="predicted"/>
<gene>
    <name evidence="1" type="ORF">IRJ41_002512</name>
</gene>
<protein>
    <submittedName>
        <fullName evidence="1">Uncharacterized protein</fullName>
    </submittedName>
</protein>
<accession>A0A9W7WLM9</accession>
<comment type="caution">
    <text evidence="1">The sequence shown here is derived from an EMBL/GenBank/DDBJ whole genome shotgun (WGS) entry which is preliminary data.</text>
</comment>
<dbReference type="Proteomes" id="UP001059041">
    <property type="component" value="Linkage Group LG12"/>
</dbReference>
<keyword evidence="2" id="KW-1185">Reference proteome</keyword>
<dbReference type="AlphaFoldDB" id="A0A9W7WLM9"/>
<organism evidence="1 2">
    <name type="scientific">Triplophysa rosa</name>
    <name type="common">Cave loach</name>
    <dbReference type="NCBI Taxonomy" id="992332"/>
    <lineage>
        <taxon>Eukaryota</taxon>
        <taxon>Metazoa</taxon>
        <taxon>Chordata</taxon>
        <taxon>Craniata</taxon>
        <taxon>Vertebrata</taxon>
        <taxon>Euteleostomi</taxon>
        <taxon>Actinopterygii</taxon>
        <taxon>Neopterygii</taxon>
        <taxon>Teleostei</taxon>
        <taxon>Ostariophysi</taxon>
        <taxon>Cypriniformes</taxon>
        <taxon>Nemacheilidae</taxon>
        <taxon>Triplophysa</taxon>
    </lineage>
</organism>
<name>A0A9W7WLM9_TRIRA</name>